<proteinExistence type="predicted"/>
<feature type="region of interest" description="Disordered" evidence="1">
    <location>
        <begin position="392"/>
        <end position="441"/>
    </location>
</feature>
<name>A0A0F9DVA3_9ZZZZ</name>
<feature type="compositionally biased region" description="Basic and acidic residues" evidence="1">
    <location>
        <begin position="426"/>
        <end position="441"/>
    </location>
</feature>
<evidence type="ECO:0000313" key="2">
    <source>
        <dbReference type="EMBL" id="KKL21626.1"/>
    </source>
</evidence>
<gene>
    <name evidence="2" type="ORF">LCGC14_2443550</name>
</gene>
<evidence type="ECO:0000256" key="1">
    <source>
        <dbReference type="SAM" id="MobiDB-lite"/>
    </source>
</evidence>
<dbReference type="AlphaFoldDB" id="A0A0F9DVA3"/>
<reference evidence="2" key="1">
    <citation type="journal article" date="2015" name="Nature">
        <title>Complex archaea that bridge the gap between prokaryotes and eukaryotes.</title>
        <authorList>
            <person name="Spang A."/>
            <person name="Saw J.H."/>
            <person name="Jorgensen S.L."/>
            <person name="Zaremba-Niedzwiedzka K."/>
            <person name="Martijn J."/>
            <person name="Lind A.E."/>
            <person name="van Eijk R."/>
            <person name="Schleper C."/>
            <person name="Guy L."/>
            <person name="Ettema T.J."/>
        </authorList>
    </citation>
    <scope>NUCLEOTIDE SEQUENCE</scope>
</reference>
<comment type="caution">
    <text evidence="2">The sequence shown here is derived from an EMBL/GenBank/DDBJ whole genome shotgun (WGS) entry which is preliminary data.</text>
</comment>
<feature type="non-terminal residue" evidence="2">
    <location>
        <position position="1"/>
    </location>
</feature>
<dbReference type="EMBL" id="LAZR01037658">
    <property type="protein sequence ID" value="KKL21626.1"/>
    <property type="molecule type" value="Genomic_DNA"/>
</dbReference>
<protein>
    <recommendedName>
        <fullName evidence="3">Phage portal protein</fullName>
    </recommendedName>
</protein>
<organism evidence="2">
    <name type="scientific">marine sediment metagenome</name>
    <dbReference type="NCBI Taxonomy" id="412755"/>
    <lineage>
        <taxon>unclassified sequences</taxon>
        <taxon>metagenomes</taxon>
        <taxon>ecological metagenomes</taxon>
    </lineage>
</organism>
<evidence type="ECO:0008006" key="3">
    <source>
        <dbReference type="Google" id="ProtNLM"/>
    </source>
</evidence>
<accession>A0A0F9DVA3</accession>
<sequence>VGRVWLRMKGNRFIPDIVPLDARYFVHEDDEDGMVWGSSFIERDKAQIEAAYPKAQMGGVKKAIVTEYCSREERRVYIRSQKVIEQPHGFKDRDKQSYCPYVVELSRITTTFMDEDAFEHQGEGLLWPVRLIYPELNRIATIDQSITFKAFTQSYQREVGQVNSGQEPDSPFEPGKTIEVEKGGKYDLIPLADIQDATKHGWSVLDQHKQQGSVSTIDYGNLTIPLPASGIKLLMGPKQLRLNQLLAAMKPFFEQTFEMATWQLDQLGKTIDIGRLGSRVSYSPSDLKQDYFLAVKFYPQDPVDNIANVSVADAMGTLVSEDYKRRHVLELQDPDGERDKVSAERLKQLVPLAGLIDDTLAMARQTTGADDPQNLIVAAALMEIEGMISARGMPPEQQAGGPAKPEPNAQQAAMAPLLGGGGGGRKPPDPTKEKSVEKGLT</sequence>